<feature type="transmembrane region" description="Helical" evidence="2">
    <location>
        <begin position="184"/>
        <end position="203"/>
    </location>
</feature>
<comment type="similarity">
    <text evidence="1">Belongs to the sodium:solute symporter (SSF) (TC 2.A.21) family.</text>
</comment>
<feature type="transmembrane region" description="Helical" evidence="2">
    <location>
        <begin position="382"/>
        <end position="404"/>
    </location>
</feature>
<dbReference type="Pfam" id="PF00474">
    <property type="entry name" value="SSF"/>
    <property type="match status" value="1"/>
</dbReference>
<dbReference type="PANTHER" id="PTHR48086">
    <property type="entry name" value="SODIUM/PROLINE SYMPORTER-RELATED"/>
    <property type="match status" value="1"/>
</dbReference>
<sequence length="471" mass="50419">MSTIGFVDIAVIFLYMVIMIGIGIMCGKKVKNSKDFTSAGQSLNLKLVVGSSIATCMGAGVIFGNFANVYKHGMSGYAQTLCYFIVGFPILILLSKPLRKSGATSIPEFLEMRYNKNTRSISSLCVLLMACSYTAAQFTAFGTTCEALGLTDRTTGALIGALVIVLFTVFSGLWGVTTTDTLQSVILIVGMAIIIPFISFHQAGGVEFVLANTDPDRLNVFKGMEPLTMLGYVLANVLAVSVDPAYSQRALAAKDAKTATRGLTIAGIIAFVTYVIVIMSVYCIPFIFPGLEDGSQYVPMLVSAYFPPVLKGLMLSAILGLLLTTGDSFLLIISSTLTDDVIPRFAPNMDSDRKLKLNRIIIPCSAVVILLLVMYWDDVFQLFRVGGSSYGAGVFFPLVLGVLWKKMNAKVANVAMLTGCLVSTIWDYTFNKATGIAGVILGSSICLIICVVGSLLSNKKGNEASEKSNEA</sequence>
<dbReference type="PROSITE" id="PS50283">
    <property type="entry name" value="NA_SOLUT_SYMP_3"/>
    <property type="match status" value="1"/>
</dbReference>
<dbReference type="EMBL" id="JAHLQN010000001">
    <property type="protein sequence ID" value="MBU5626826.1"/>
    <property type="molecule type" value="Genomic_DNA"/>
</dbReference>
<evidence type="ECO:0000313" key="4">
    <source>
        <dbReference type="Proteomes" id="UP000787672"/>
    </source>
</evidence>
<dbReference type="CDD" id="cd10322">
    <property type="entry name" value="SLC5sbd"/>
    <property type="match status" value="1"/>
</dbReference>
<feature type="transmembrane region" description="Helical" evidence="2">
    <location>
        <begin position="47"/>
        <end position="70"/>
    </location>
</feature>
<accession>A0ABS6F964</accession>
<feature type="transmembrane region" description="Helical" evidence="2">
    <location>
        <begin position="436"/>
        <end position="457"/>
    </location>
</feature>
<feature type="transmembrane region" description="Helical" evidence="2">
    <location>
        <begin position="263"/>
        <end position="288"/>
    </location>
</feature>
<keyword evidence="2" id="KW-0812">Transmembrane</keyword>
<gene>
    <name evidence="3" type="ORF">KQI82_07850</name>
</gene>
<evidence type="ECO:0000256" key="1">
    <source>
        <dbReference type="RuleBase" id="RU362091"/>
    </source>
</evidence>
<organism evidence="3 4">
    <name type="scientific">Dysosmobacter acutus</name>
    <dbReference type="NCBI Taxonomy" id="2841504"/>
    <lineage>
        <taxon>Bacteria</taxon>
        <taxon>Bacillati</taxon>
        <taxon>Bacillota</taxon>
        <taxon>Clostridia</taxon>
        <taxon>Eubacteriales</taxon>
        <taxon>Oscillospiraceae</taxon>
        <taxon>Dysosmobacter</taxon>
    </lineage>
</organism>
<evidence type="ECO:0000256" key="2">
    <source>
        <dbReference type="SAM" id="Phobius"/>
    </source>
</evidence>
<feature type="transmembrane region" description="Helical" evidence="2">
    <location>
        <begin position="411"/>
        <end position="430"/>
    </location>
</feature>
<dbReference type="RefSeq" id="WP_216632260.1">
    <property type="nucleotide sequence ID" value="NZ_JAHLQN010000001.1"/>
</dbReference>
<evidence type="ECO:0000313" key="3">
    <source>
        <dbReference type="EMBL" id="MBU5626826.1"/>
    </source>
</evidence>
<reference evidence="3 4" key="1">
    <citation type="submission" date="2021-06" db="EMBL/GenBank/DDBJ databases">
        <authorList>
            <person name="Sun Q."/>
            <person name="Li D."/>
        </authorList>
    </citation>
    <scope>NUCLEOTIDE SEQUENCE [LARGE SCALE GENOMIC DNA]</scope>
    <source>
        <strain evidence="3 4">MSJ-2</strain>
    </source>
</reference>
<feature type="transmembrane region" description="Helical" evidence="2">
    <location>
        <begin position="223"/>
        <end position="242"/>
    </location>
</feature>
<feature type="transmembrane region" description="Helical" evidence="2">
    <location>
        <begin position="76"/>
        <end position="94"/>
    </location>
</feature>
<keyword evidence="4" id="KW-1185">Reference proteome</keyword>
<comment type="caution">
    <text evidence="3">The sequence shown here is derived from an EMBL/GenBank/DDBJ whole genome shotgun (WGS) entry which is preliminary data.</text>
</comment>
<feature type="transmembrane region" description="Helical" evidence="2">
    <location>
        <begin position="6"/>
        <end position="26"/>
    </location>
</feature>
<feature type="transmembrane region" description="Helical" evidence="2">
    <location>
        <begin position="155"/>
        <end position="177"/>
    </location>
</feature>
<dbReference type="InterPro" id="IPR001734">
    <property type="entry name" value="Na/solute_symporter"/>
</dbReference>
<dbReference type="PANTHER" id="PTHR48086:SF7">
    <property type="entry name" value="SODIUM-SOLUTE SYMPORTER-RELATED"/>
    <property type="match status" value="1"/>
</dbReference>
<feature type="transmembrane region" description="Helical" evidence="2">
    <location>
        <begin position="121"/>
        <end position="143"/>
    </location>
</feature>
<proteinExistence type="inferred from homology"/>
<protein>
    <submittedName>
        <fullName evidence="3">Sodium:solute symporter family protein</fullName>
    </submittedName>
</protein>
<feature type="transmembrane region" description="Helical" evidence="2">
    <location>
        <begin position="357"/>
        <end position="376"/>
    </location>
</feature>
<dbReference type="Proteomes" id="UP000787672">
    <property type="component" value="Unassembled WGS sequence"/>
</dbReference>
<dbReference type="InterPro" id="IPR050277">
    <property type="entry name" value="Sodium:Solute_Symporter"/>
</dbReference>
<name>A0ABS6F964_9FIRM</name>
<keyword evidence="2" id="KW-1133">Transmembrane helix</keyword>
<feature type="transmembrane region" description="Helical" evidence="2">
    <location>
        <begin position="308"/>
        <end position="337"/>
    </location>
</feature>
<keyword evidence="2" id="KW-0472">Membrane</keyword>